<evidence type="ECO:0000256" key="2">
    <source>
        <dbReference type="SAM" id="MobiDB-lite"/>
    </source>
</evidence>
<name>A0A8S5USK6_9CAUD</name>
<accession>A0A8S5USK6</accession>
<sequence length="148" mass="17206">MLSIFNIIRGFIWEWFMGNGVSFKDALKHHKSKLIMLVILTISLTLNKVLYDRASLWRDAFRTLETRQKEYKERIELLEESNQKLIAHLGELPPVENTPETVKEVANKIVEDRNAKREEVLNASDTKRAASEAYGRDPEKTPLPNKRN</sequence>
<feature type="compositionally biased region" description="Basic and acidic residues" evidence="2">
    <location>
        <begin position="116"/>
        <end position="140"/>
    </location>
</feature>
<protein>
    <submittedName>
        <fullName evidence="3">Uncharacterized protein</fullName>
    </submittedName>
</protein>
<proteinExistence type="predicted"/>
<feature type="region of interest" description="Disordered" evidence="2">
    <location>
        <begin position="116"/>
        <end position="148"/>
    </location>
</feature>
<evidence type="ECO:0000256" key="1">
    <source>
        <dbReference type="SAM" id="Coils"/>
    </source>
</evidence>
<reference evidence="3" key="1">
    <citation type="journal article" date="2021" name="Proc. Natl. Acad. Sci. U.S.A.">
        <title>A Catalog of Tens of Thousands of Viruses from Human Metagenomes Reveals Hidden Associations with Chronic Diseases.</title>
        <authorList>
            <person name="Tisza M.J."/>
            <person name="Buck C.B."/>
        </authorList>
    </citation>
    <scope>NUCLEOTIDE SEQUENCE</scope>
    <source>
        <strain evidence="3">CtijX18</strain>
    </source>
</reference>
<feature type="coiled-coil region" evidence="1">
    <location>
        <begin position="61"/>
        <end position="88"/>
    </location>
</feature>
<evidence type="ECO:0000313" key="3">
    <source>
        <dbReference type="EMBL" id="DAF97463.1"/>
    </source>
</evidence>
<keyword evidence="1" id="KW-0175">Coiled coil</keyword>
<dbReference type="EMBL" id="BK016133">
    <property type="protein sequence ID" value="DAF97463.1"/>
    <property type="molecule type" value="Genomic_DNA"/>
</dbReference>
<organism evidence="3">
    <name type="scientific">Myoviridae sp. ctijX18</name>
    <dbReference type="NCBI Taxonomy" id="2825154"/>
    <lineage>
        <taxon>Viruses</taxon>
        <taxon>Duplodnaviria</taxon>
        <taxon>Heunggongvirae</taxon>
        <taxon>Uroviricota</taxon>
        <taxon>Caudoviricetes</taxon>
    </lineage>
</organism>